<dbReference type="PANTHER" id="PTHR44103:SF1">
    <property type="entry name" value="PROPROTEIN CONVERTASE P"/>
    <property type="match status" value="1"/>
</dbReference>
<evidence type="ECO:0000259" key="3">
    <source>
        <dbReference type="Pfam" id="PF13946"/>
    </source>
</evidence>
<reference evidence="4" key="1">
    <citation type="submission" date="2021-04" db="EMBL/GenBank/DDBJ databases">
        <title>novel species isolated from subtropical streams in China.</title>
        <authorList>
            <person name="Lu H."/>
        </authorList>
    </citation>
    <scope>NUCLEOTIDE SEQUENCE</scope>
    <source>
        <strain evidence="4">FT137W</strain>
    </source>
</reference>
<comment type="caution">
    <text evidence="4">The sequence shown here is derived from an EMBL/GenBank/DDBJ whole genome shotgun (WGS) entry which is preliminary data.</text>
</comment>
<evidence type="ECO:0000313" key="5">
    <source>
        <dbReference type="Proteomes" id="UP000678545"/>
    </source>
</evidence>
<dbReference type="PANTHER" id="PTHR44103">
    <property type="entry name" value="PROPROTEIN CONVERTASE P"/>
    <property type="match status" value="1"/>
</dbReference>
<keyword evidence="1 2" id="KW-0732">Signal</keyword>
<dbReference type="Proteomes" id="UP000678545">
    <property type="component" value="Unassembled WGS sequence"/>
</dbReference>
<dbReference type="InterPro" id="IPR028994">
    <property type="entry name" value="Integrin_alpha_N"/>
</dbReference>
<dbReference type="EMBL" id="JAGSPJ010000004">
    <property type="protein sequence ID" value="MBR7800500.1"/>
    <property type="molecule type" value="Genomic_DNA"/>
</dbReference>
<dbReference type="SUPFAM" id="SSF69318">
    <property type="entry name" value="Integrin alpha N-terminal domain"/>
    <property type="match status" value="1"/>
</dbReference>
<dbReference type="InterPro" id="IPR025282">
    <property type="entry name" value="DUF4214"/>
</dbReference>
<feature type="signal peptide" evidence="2">
    <location>
        <begin position="1"/>
        <end position="20"/>
    </location>
</feature>
<evidence type="ECO:0000256" key="1">
    <source>
        <dbReference type="ARBA" id="ARBA00022729"/>
    </source>
</evidence>
<accession>A0A941E154</accession>
<evidence type="ECO:0000313" key="4">
    <source>
        <dbReference type="EMBL" id="MBR7800500.1"/>
    </source>
</evidence>
<organism evidence="4 5">
    <name type="scientific">Undibacterium fentianense</name>
    <dbReference type="NCBI Taxonomy" id="2828728"/>
    <lineage>
        <taxon>Bacteria</taxon>
        <taxon>Pseudomonadati</taxon>
        <taxon>Pseudomonadota</taxon>
        <taxon>Betaproteobacteria</taxon>
        <taxon>Burkholderiales</taxon>
        <taxon>Oxalobacteraceae</taxon>
        <taxon>Undibacterium</taxon>
    </lineage>
</organism>
<dbReference type="Pfam" id="PF13517">
    <property type="entry name" value="FG-GAP_3"/>
    <property type="match status" value="1"/>
</dbReference>
<dbReference type="PROSITE" id="PS51257">
    <property type="entry name" value="PROKAR_LIPOPROTEIN"/>
    <property type="match status" value="1"/>
</dbReference>
<sequence length="642" mass="70791">MKTKLSLILVALLTACGGGGDSSTLSATLAPAPQSTQSIITFDGPRSDYAILKKSDSFVVTDKNGVSQIFTSADVFRFVDLNVNLKMGEAYRKIPVTDMNAIIELYIAYFSRIPDADGLEYWIGRKVAGMTFDQIGESFYRAGLNFSEVTGYTDSMTNADFIKVIYRNVLGRESVDQEGLNYWNFQLSNGTATRGTLVRTILNSAHTFKGDKNYGFVADHLDNKLLVANLISIQQGITYQAPEESIRKTVAIVSAVTPIDTSRAIEAFGKIDWFFRQIEDLRTAPVPVQRTSYLNAKNINIAPQIMPISNEYVKDEAITAGHAYGDFFQDGTISMVAATNVFAGRNGFGSTVAGRIYFFHSDGKGGWIDQTEKLIGDDARTGCISPRKIIVADFNSDKKPDVFVACHGIDGEIPQGFPQGEKPRYLLSQADGKYKNFQLELNCYCHGAAAADFNNDGYADIVLASPPVLGRLAYLKNNHDGSFSDVQDKLPPSTNRKSIWSLDFIDANKDGLFDLAVYGSENNLGWNVDPSKISQSTPGTSPWDIPFTIFLNSHNSFSDDARITLPCSAQGDILDIIFVENKIAFLRASNNPSGTMQVQTLSYPSMQQLNLVKIKNEDTVWFTLYNNSIVGAFAWNTYVIRF</sequence>
<feature type="domain" description="DUF4214" evidence="3">
    <location>
        <begin position="152"/>
        <end position="205"/>
    </location>
</feature>
<dbReference type="RefSeq" id="WP_212675631.1">
    <property type="nucleotide sequence ID" value="NZ_JAGSPJ010000004.1"/>
</dbReference>
<dbReference type="Pfam" id="PF13946">
    <property type="entry name" value="DUF4214"/>
    <property type="match status" value="1"/>
</dbReference>
<dbReference type="Gene3D" id="2.130.10.130">
    <property type="entry name" value="Integrin alpha, N-terminal"/>
    <property type="match status" value="1"/>
</dbReference>
<dbReference type="InterPro" id="IPR013517">
    <property type="entry name" value="FG-GAP"/>
</dbReference>
<protein>
    <submittedName>
        <fullName evidence="4">VCBS repeat-containing protein</fullName>
    </submittedName>
</protein>
<proteinExistence type="predicted"/>
<name>A0A941E154_9BURK</name>
<keyword evidence="5" id="KW-1185">Reference proteome</keyword>
<dbReference type="AlphaFoldDB" id="A0A941E154"/>
<evidence type="ECO:0000256" key="2">
    <source>
        <dbReference type="SAM" id="SignalP"/>
    </source>
</evidence>
<gene>
    <name evidence="4" type="ORF">KDM90_10885</name>
</gene>
<feature type="chain" id="PRO_5037579832" evidence="2">
    <location>
        <begin position="21"/>
        <end position="642"/>
    </location>
</feature>